<evidence type="ECO:0000313" key="2">
    <source>
        <dbReference type="Proteomes" id="UP000471751"/>
    </source>
</evidence>
<dbReference type="AlphaFoldDB" id="A0A6I5RL92"/>
<proteinExistence type="predicted"/>
<reference evidence="1 2" key="1">
    <citation type="submission" date="2020-02" db="EMBL/GenBank/DDBJ databases">
        <title>Broccoli isolated Pseudomonas sp.</title>
        <authorList>
            <person name="Fujikawa T."/>
            <person name="Sawada H."/>
        </authorList>
    </citation>
    <scope>NUCLEOTIDE SEQUENCE [LARGE SCALE GENOMIC DNA]</scope>
    <source>
        <strain evidence="1 2">JCM 32154</strain>
    </source>
</reference>
<comment type="caution">
    <text evidence="1">The sequence shown here is derived from an EMBL/GenBank/DDBJ whole genome shotgun (WGS) entry which is preliminary data.</text>
</comment>
<dbReference type="Proteomes" id="UP000471751">
    <property type="component" value="Unassembled WGS sequence"/>
</dbReference>
<dbReference type="EMBL" id="JAAHBT010000002">
    <property type="protein sequence ID" value="NES08540.1"/>
    <property type="molecule type" value="Genomic_DNA"/>
</dbReference>
<organism evidence="1 2">
    <name type="scientific">Pseudomonas laurentiana</name>
    <dbReference type="NCBI Taxonomy" id="2364649"/>
    <lineage>
        <taxon>Bacteria</taxon>
        <taxon>Pseudomonadati</taxon>
        <taxon>Pseudomonadota</taxon>
        <taxon>Gammaproteobacteria</taxon>
        <taxon>Pseudomonadales</taxon>
        <taxon>Pseudomonadaceae</taxon>
        <taxon>Pseudomonas</taxon>
    </lineage>
</organism>
<accession>A0A6I5RL92</accession>
<gene>
    <name evidence="1" type="ORF">G3O07_00415</name>
</gene>
<keyword evidence="2" id="KW-1185">Reference proteome</keyword>
<protein>
    <submittedName>
        <fullName evidence="1">Uncharacterized protein</fullName>
    </submittedName>
</protein>
<evidence type="ECO:0000313" key="1">
    <source>
        <dbReference type="EMBL" id="NES08540.1"/>
    </source>
</evidence>
<name>A0A6I5RL92_9PSED</name>
<dbReference type="RefSeq" id="WP_163931326.1">
    <property type="nucleotide sequence ID" value="NZ_BMQU01000008.1"/>
</dbReference>
<sequence>MPTHRQNSFLAHLRTQAHPIHCLDVLLGAPAEVIVPFSGGGVFSGAIQARNDSHLLGHQTSADGSKVEPLTLYFRYTPEGYYLYVRSPGPYFGRGISVDDLGHIGAFIIAEREPVPFKLIHPQRGETSLEHLKHDRVGMFLQCAGKGFVHRSRRHGSEHTYLNTAGGSPLGFILDIQERNAPWLSYPDEF</sequence>